<dbReference type="Gene3D" id="3.40.1360.10">
    <property type="match status" value="1"/>
</dbReference>
<protein>
    <recommendedName>
        <fullName evidence="2">SF4 helicase domain-containing protein</fullName>
    </recommendedName>
</protein>
<feature type="compositionally biased region" description="Low complexity" evidence="1">
    <location>
        <begin position="1207"/>
        <end position="1231"/>
    </location>
</feature>
<evidence type="ECO:0000313" key="4">
    <source>
        <dbReference type="Proteomes" id="UP000612055"/>
    </source>
</evidence>
<keyword evidence="4" id="KW-1185">Reference proteome</keyword>
<dbReference type="Pfam" id="PF13662">
    <property type="entry name" value="Toprim_4"/>
    <property type="match status" value="1"/>
</dbReference>
<dbReference type="GO" id="GO:0043139">
    <property type="term" value="F:5'-3' DNA helicase activity"/>
    <property type="evidence" value="ECO:0007669"/>
    <property type="project" value="InterPro"/>
</dbReference>
<dbReference type="PANTHER" id="PTHR12873">
    <property type="entry name" value="T7-LIKE MITOCHONDRIAL DNA HELICASE"/>
    <property type="match status" value="1"/>
</dbReference>
<feature type="compositionally biased region" description="Gly residues" evidence="1">
    <location>
        <begin position="107"/>
        <end position="128"/>
    </location>
</feature>
<feature type="region of interest" description="Disordered" evidence="1">
    <location>
        <begin position="1077"/>
        <end position="1351"/>
    </location>
</feature>
<dbReference type="PROSITE" id="PS51199">
    <property type="entry name" value="SF4_HELICASE"/>
    <property type="match status" value="1"/>
</dbReference>
<proteinExistence type="predicted"/>
<feature type="compositionally biased region" description="Pro residues" evidence="1">
    <location>
        <begin position="308"/>
        <end position="326"/>
    </location>
</feature>
<organism evidence="3 4">
    <name type="scientific">Edaphochlamys debaryana</name>
    <dbReference type="NCBI Taxonomy" id="47281"/>
    <lineage>
        <taxon>Eukaryota</taxon>
        <taxon>Viridiplantae</taxon>
        <taxon>Chlorophyta</taxon>
        <taxon>core chlorophytes</taxon>
        <taxon>Chlorophyceae</taxon>
        <taxon>CS clade</taxon>
        <taxon>Chlamydomonadales</taxon>
        <taxon>Chlamydomonadales incertae sedis</taxon>
        <taxon>Edaphochlamys</taxon>
    </lineage>
</organism>
<dbReference type="GO" id="GO:0003697">
    <property type="term" value="F:single-stranded DNA binding"/>
    <property type="evidence" value="ECO:0007669"/>
    <property type="project" value="InterPro"/>
</dbReference>
<feature type="compositionally biased region" description="Low complexity" evidence="1">
    <location>
        <begin position="239"/>
        <end position="268"/>
    </location>
</feature>
<reference evidence="3" key="1">
    <citation type="journal article" date="2020" name="bioRxiv">
        <title>Comparative genomics of Chlamydomonas.</title>
        <authorList>
            <person name="Craig R.J."/>
            <person name="Hasan A.R."/>
            <person name="Ness R.W."/>
            <person name="Keightley P.D."/>
        </authorList>
    </citation>
    <scope>NUCLEOTIDE SEQUENCE</scope>
    <source>
        <strain evidence="3">CCAP 11/70</strain>
    </source>
</reference>
<feature type="compositionally biased region" description="Polar residues" evidence="1">
    <location>
        <begin position="205"/>
        <end position="219"/>
    </location>
</feature>
<dbReference type="InterPro" id="IPR034154">
    <property type="entry name" value="TOPRIM_DnaG/twinkle"/>
</dbReference>
<feature type="region of interest" description="Disordered" evidence="1">
    <location>
        <begin position="1"/>
        <end position="453"/>
    </location>
</feature>
<evidence type="ECO:0000313" key="3">
    <source>
        <dbReference type="EMBL" id="KAG2494316.1"/>
    </source>
</evidence>
<dbReference type="InterPro" id="IPR006171">
    <property type="entry name" value="TOPRIM_dom"/>
</dbReference>
<dbReference type="Gene3D" id="3.40.50.300">
    <property type="entry name" value="P-loop containing nucleotide triphosphate hydrolases"/>
    <property type="match status" value="1"/>
</dbReference>
<sequence length="1351" mass="141059">MELRRRAAEVLQGKSKPAPDDAPTEAKPTSRRRPAEGRRTVALRGSRDGSGSGSDEGEGGAPQGPPAKSALPGARPSVARSAAVLQSPLRGNPFALPGPNGAAGSAAGAGSGVGAAGVDGPGGPGQAAGGHVSLSTRGLPPGDAAGSSVSLPLASGPVPVGLLSARQVPPGASFAAAGPPAPAPSEPAGALPQASASLPDDVPPGSSTNHLNPSWNSFGQAPLHPTASNGTGTDSSVWAGAPGQAGPAFPAAGGWSPGAAAPSPSAGARTNGAVRAGSYPGPRAPGGTFTKPPPRADTQPSQPARQSLPPPPPSPSPRSLPPPPVSNGPDLDAVWMQRKAYAADLARREQEQANGVSPPYQSNGRLPQQAAVGSNGHPYGTPQQAQQAQPGPSSNGNGHVQHQAQPGPYPGPQVEAEGAPHQSNGGGPEEGYVEDAPPGPPARPAPAPAPWARVDDGLSSRAVAQQGPSAYSTMGEQRVWDMAQQVRREAKAKQYSLPAFKPLRRNPGFSEEDPYFTSLTPAALHWLRNVRHLTDDVIRKNRLYCCEYGVKVRDPATGQQVHREVEALAFPFFRRGRMVFVKYRLYDPAAEQPFAVKQFRSSFGAEPCMYGLDEALGAVAAGQRTLVVVEGEMDKLALNVAGFWNVVSVPNGAPPARPGASRLQQAFSRPGAPPSEEGERYRQHYAYLDSFVGLLGHDLAGFHFLLATDADAAGQALRGELLRRLGRERCWEVRSWDNEELNLRAMDADVAAAEGGRLPGYRKDANDVLIHDGPTALYERLSAAKAARVVGLVETSEYEEQLLALYRTSGSEAMGVPTGWPCLDPYYKVAPGEVTIVTGVPNSGKSEWLDALVVNLAEDRGWAFALCSLEKGPAAHLRALIEKRMRQPFRDTIHNNVRRPGMPLEAVVAGFNWVLDHFHLIRYEEEDESGSPTIDWVLSKARVAVMRHGIRGLVIDPYNELDSRRGRDESETDHIKDMLSKVRRFARQAEVHVWFVAHPRMQRAYGGEAPSMYDISGSAHWFNKTDNGIVVNRRFVTATEPDGKTVRKALPEVEIRVSKVRNKEVGQQGMATLLYDRPTGRYGDPAGPPASGQLLPSQVRDGHFGFAVLPPPDQPIDVAAQPVPPRVSGNGNGQLPAISSASNSAPPPPPPSTVAPPPPAPSHPVPPAVKPRPAIDISPNAVTIGKGKKPAAGKAGPKAKDASTTPKAKGTSSRASSTGRAGTASSASPKPAKGKGKKNAEPSNPAGLPQDVWEALQAEAALEGAAEAAAAARGGNGAEFWHVQEGVSGSEDEGEDGGGGVGRSAVDAVNSSAGRGILVEGPDGTLVPKESEAPSSLAQGLAEMEGGMGMR</sequence>
<dbReference type="Proteomes" id="UP000612055">
    <property type="component" value="Unassembled WGS sequence"/>
</dbReference>
<feature type="compositionally biased region" description="Polar residues" evidence="1">
    <location>
        <begin position="226"/>
        <end position="236"/>
    </location>
</feature>
<dbReference type="SUPFAM" id="SSF52540">
    <property type="entry name" value="P-loop containing nucleoside triphosphate hydrolases"/>
    <property type="match status" value="1"/>
</dbReference>
<feature type="compositionally biased region" description="Polar residues" evidence="1">
    <location>
        <begin position="391"/>
        <end position="404"/>
    </location>
</feature>
<feature type="compositionally biased region" description="Pro residues" evidence="1">
    <location>
        <begin position="437"/>
        <end position="449"/>
    </location>
</feature>
<feature type="region of interest" description="Disordered" evidence="1">
    <location>
        <begin position="655"/>
        <end position="678"/>
    </location>
</feature>
<dbReference type="CDD" id="cd01029">
    <property type="entry name" value="TOPRIM_primases"/>
    <property type="match status" value="1"/>
</dbReference>
<feature type="compositionally biased region" description="Low complexity" evidence="1">
    <location>
        <begin position="169"/>
        <end position="178"/>
    </location>
</feature>
<feature type="compositionally biased region" description="Gly residues" evidence="1">
    <location>
        <begin position="48"/>
        <end position="62"/>
    </location>
</feature>
<dbReference type="EMBL" id="JAEHOE010000032">
    <property type="protein sequence ID" value="KAG2494316.1"/>
    <property type="molecule type" value="Genomic_DNA"/>
</dbReference>
<accession>A0A835Y534</accession>
<dbReference type="Pfam" id="PF13481">
    <property type="entry name" value="AAA_25"/>
    <property type="match status" value="1"/>
</dbReference>
<feature type="compositionally biased region" description="Low complexity" evidence="1">
    <location>
        <begin position="95"/>
        <end position="106"/>
    </location>
</feature>
<comment type="caution">
    <text evidence="3">The sequence shown here is derived from an EMBL/GenBank/DDBJ whole genome shotgun (WGS) entry which is preliminary data.</text>
</comment>
<evidence type="ECO:0000259" key="2">
    <source>
        <dbReference type="PROSITE" id="PS51199"/>
    </source>
</evidence>
<feature type="domain" description="SF4 helicase" evidence="2">
    <location>
        <begin position="809"/>
        <end position="1089"/>
    </location>
</feature>
<feature type="compositionally biased region" description="Polar residues" evidence="1">
    <location>
        <begin position="352"/>
        <end position="366"/>
    </location>
</feature>
<dbReference type="GO" id="GO:0006260">
    <property type="term" value="P:DNA replication"/>
    <property type="evidence" value="ECO:0007669"/>
    <property type="project" value="InterPro"/>
</dbReference>
<gene>
    <name evidence="3" type="ORF">HYH03_007669</name>
</gene>
<dbReference type="GO" id="GO:0005524">
    <property type="term" value="F:ATP binding"/>
    <property type="evidence" value="ECO:0007669"/>
    <property type="project" value="InterPro"/>
</dbReference>
<feature type="compositionally biased region" description="Pro residues" evidence="1">
    <location>
        <begin position="1145"/>
        <end position="1170"/>
    </location>
</feature>
<name>A0A835Y534_9CHLO</name>
<dbReference type="OrthoDB" id="1898560at2759"/>
<feature type="compositionally biased region" description="Low complexity" evidence="1">
    <location>
        <begin position="1254"/>
        <end position="1273"/>
    </location>
</feature>
<evidence type="ECO:0000256" key="1">
    <source>
        <dbReference type="SAM" id="MobiDB-lite"/>
    </source>
</evidence>
<dbReference type="InterPro" id="IPR027032">
    <property type="entry name" value="Twinkle-like"/>
</dbReference>
<dbReference type="InterPro" id="IPR007694">
    <property type="entry name" value="DNA_helicase_DnaB-like_C"/>
</dbReference>
<dbReference type="PANTHER" id="PTHR12873:SF0">
    <property type="entry name" value="TWINKLE MTDNA HELICASE"/>
    <property type="match status" value="1"/>
</dbReference>
<dbReference type="InterPro" id="IPR027417">
    <property type="entry name" value="P-loop_NTPase"/>
</dbReference>